<reference evidence="1 2" key="1">
    <citation type="submission" date="2021-01" db="EMBL/GenBank/DDBJ databases">
        <title>Genomic Encyclopedia of Type Strains, Phase IV (KMG-IV): sequencing the most valuable type-strain genomes for metagenomic binning, comparative biology and taxonomic classification.</title>
        <authorList>
            <person name="Goeker M."/>
        </authorList>
    </citation>
    <scope>NUCLEOTIDE SEQUENCE [LARGE SCALE GENOMIC DNA]</scope>
    <source>
        <strain evidence="1 2">DSM 105453</strain>
    </source>
</reference>
<evidence type="ECO:0000313" key="2">
    <source>
        <dbReference type="Proteomes" id="UP000823485"/>
    </source>
</evidence>
<keyword evidence="2" id="KW-1185">Reference proteome</keyword>
<accession>A0ABS2R0Y7</accession>
<organism evidence="1 2">
    <name type="scientific">Siminovitchia thermophila</name>
    <dbReference type="NCBI Taxonomy" id="1245522"/>
    <lineage>
        <taxon>Bacteria</taxon>
        <taxon>Bacillati</taxon>
        <taxon>Bacillota</taxon>
        <taxon>Bacilli</taxon>
        <taxon>Bacillales</taxon>
        <taxon>Bacillaceae</taxon>
        <taxon>Siminovitchia</taxon>
    </lineage>
</organism>
<sequence>MTNEITKFQYDQLDGDTADFLRQKESNMRQIVGKAYTELGRELYEAQQELSKKGGRHEGVFGKWLQYIGMERRQATRLIQRYKLVIGTNCPEGENLIEDLPVSLTYEIAKPSAESTPAKAQAKAEVLAGEIESLKSFAFPALGFRLF</sequence>
<comment type="caution">
    <text evidence="1">The sequence shown here is derived from an EMBL/GenBank/DDBJ whole genome shotgun (WGS) entry which is preliminary data.</text>
</comment>
<dbReference type="Proteomes" id="UP000823485">
    <property type="component" value="Unassembled WGS sequence"/>
</dbReference>
<name>A0ABS2R0Y7_9BACI</name>
<protein>
    <recommendedName>
        <fullName evidence="3">Phage protein</fullName>
    </recommendedName>
</protein>
<dbReference type="RefSeq" id="WP_205177843.1">
    <property type="nucleotide sequence ID" value="NZ_JAFBFH010000001.1"/>
</dbReference>
<dbReference type="EMBL" id="JAFBFH010000001">
    <property type="protein sequence ID" value="MBM7713040.1"/>
    <property type="molecule type" value="Genomic_DNA"/>
</dbReference>
<evidence type="ECO:0000313" key="1">
    <source>
        <dbReference type="EMBL" id="MBM7713040.1"/>
    </source>
</evidence>
<evidence type="ECO:0008006" key="3">
    <source>
        <dbReference type="Google" id="ProtNLM"/>
    </source>
</evidence>
<proteinExistence type="predicted"/>
<gene>
    <name evidence="1" type="ORF">JOC94_000006</name>
</gene>